<keyword evidence="5" id="KW-1185">Reference proteome</keyword>
<dbReference type="InterPro" id="IPR010994">
    <property type="entry name" value="RuvA_2-like"/>
</dbReference>
<sequence length="368" mass="40983">MTPQEYLYIIALKQCRNIGNSNLRKLIRHIGSAKEVWESHPRSLLSIHGIGRNITKEIGKKEFLAVAEKELKFCEKTDIKIISQDDHIFPKHLLNCDDAPVLLFYKGNLNPELDPISIVGTRKLTSYGKYFVQDLLSELSGTNTVTVSGLALGADTCVHEESLKNQIPTMAVLAQSLKTVYPSSNKTLAKKILESNGALISEYTSFDTISRENFLQRNRIIAGMSPHLVVVETAFGGGSVTTVNAANIYNRDVFALPGKITDTYSQGCNQLIATNKAETIVDVKTLIRNLNITLQPELFPEEPIKIVLDPSKHEHQKILDIIAAEKSISLDDIADKTNILHHKLLPILLDLELYGHIKCLSGRQYQIC</sequence>
<dbReference type="Gene3D" id="1.10.10.10">
    <property type="entry name" value="Winged helix-like DNA-binding domain superfamily/Winged helix DNA-binding domain"/>
    <property type="match status" value="1"/>
</dbReference>
<dbReference type="InterPro" id="IPR057666">
    <property type="entry name" value="DrpA_SLOG"/>
</dbReference>
<dbReference type="NCBIfam" id="TIGR00732">
    <property type="entry name" value="dprA"/>
    <property type="match status" value="1"/>
</dbReference>
<organism evidence="4 5">
    <name type="scientific">Epilithonimonas mollis</name>
    <dbReference type="NCBI Taxonomy" id="216903"/>
    <lineage>
        <taxon>Bacteria</taxon>
        <taxon>Pseudomonadati</taxon>
        <taxon>Bacteroidota</taxon>
        <taxon>Flavobacteriia</taxon>
        <taxon>Flavobacteriales</taxon>
        <taxon>Weeksellaceae</taxon>
        <taxon>Chryseobacterium group</taxon>
        <taxon>Epilithonimonas</taxon>
    </lineage>
</organism>
<protein>
    <submittedName>
        <fullName evidence="4">DNA processing protein</fullName>
    </submittedName>
</protein>
<reference evidence="5" key="1">
    <citation type="submission" date="2016-11" db="EMBL/GenBank/DDBJ databases">
        <authorList>
            <person name="Varghese N."/>
            <person name="Submissions S."/>
        </authorList>
    </citation>
    <scope>NUCLEOTIDE SEQUENCE [LARGE SCALE GENOMIC DNA]</scope>
    <source>
        <strain evidence="5">DSM 18016</strain>
    </source>
</reference>
<feature type="domain" description="DprA winged helix" evidence="3">
    <location>
        <begin position="310"/>
        <end position="362"/>
    </location>
</feature>
<evidence type="ECO:0000259" key="2">
    <source>
        <dbReference type="Pfam" id="PF02481"/>
    </source>
</evidence>
<proteinExistence type="inferred from homology"/>
<dbReference type="Proteomes" id="UP000184498">
    <property type="component" value="Unassembled WGS sequence"/>
</dbReference>
<dbReference type="SUPFAM" id="SSF47781">
    <property type="entry name" value="RuvA domain 2-like"/>
    <property type="match status" value="1"/>
</dbReference>
<dbReference type="InterPro" id="IPR003488">
    <property type="entry name" value="DprA"/>
</dbReference>
<dbReference type="AlphaFoldDB" id="A0A1M6R599"/>
<dbReference type="PANTHER" id="PTHR43022:SF1">
    <property type="entry name" value="PROTEIN SMF"/>
    <property type="match status" value="1"/>
</dbReference>
<dbReference type="Gene3D" id="3.40.50.450">
    <property type="match status" value="1"/>
</dbReference>
<gene>
    <name evidence="4" type="ORF">SAMN05444371_1687</name>
</gene>
<feature type="domain" description="Smf/DprA SLOG" evidence="2">
    <location>
        <begin position="81"/>
        <end position="290"/>
    </location>
</feature>
<dbReference type="InterPro" id="IPR036388">
    <property type="entry name" value="WH-like_DNA-bd_sf"/>
</dbReference>
<name>A0A1M6R599_9FLAO</name>
<dbReference type="PANTHER" id="PTHR43022">
    <property type="entry name" value="PROTEIN SMF"/>
    <property type="match status" value="1"/>
</dbReference>
<evidence type="ECO:0000256" key="1">
    <source>
        <dbReference type="ARBA" id="ARBA00006525"/>
    </source>
</evidence>
<dbReference type="InterPro" id="IPR041614">
    <property type="entry name" value="DprA_WH"/>
</dbReference>
<dbReference type="OrthoDB" id="9785707at2"/>
<dbReference type="STRING" id="216903.SAMN05444371_1687"/>
<accession>A0A1M6R599</accession>
<dbReference type="EMBL" id="FRAM01000002">
    <property type="protein sequence ID" value="SHK27507.1"/>
    <property type="molecule type" value="Genomic_DNA"/>
</dbReference>
<evidence type="ECO:0000313" key="4">
    <source>
        <dbReference type="EMBL" id="SHK27507.1"/>
    </source>
</evidence>
<dbReference type="SUPFAM" id="SSF102405">
    <property type="entry name" value="MCP/YpsA-like"/>
    <property type="match status" value="1"/>
</dbReference>
<evidence type="ECO:0000313" key="5">
    <source>
        <dbReference type="Proteomes" id="UP000184498"/>
    </source>
</evidence>
<dbReference type="GO" id="GO:0009294">
    <property type="term" value="P:DNA-mediated transformation"/>
    <property type="evidence" value="ECO:0007669"/>
    <property type="project" value="InterPro"/>
</dbReference>
<dbReference type="Pfam" id="PF02481">
    <property type="entry name" value="DNA_processg_A"/>
    <property type="match status" value="1"/>
</dbReference>
<dbReference type="Pfam" id="PF17782">
    <property type="entry name" value="WHD_DprA"/>
    <property type="match status" value="1"/>
</dbReference>
<dbReference type="RefSeq" id="WP_072997370.1">
    <property type="nucleotide sequence ID" value="NZ_FRAM01000002.1"/>
</dbReference>
<evidence type="ECO:0000259" key="3">
    <source>
        <dbReference type="Pfam" id="PF17782"/>
    </source>
</evidence>
<comment type="similarity">
    <text evidence="1">Belongs to the DprA/Smf family.</text>
</comment>